<feature type="transmembrane region" description="Helical" evidence="1">
    <location>
        <begin position="81"/>
        <end position="104"/>
    </location>
</feature>
<comment type="caution">
    <text evidence="2">The sequence shown here is derived from an EMBL/GenBank/DDBJ whole genome shotgun (WGS) entry which is preliminary data.</text>
</comment>
<evidence type="ECO:0000313" key="3">
    <source>
        <dbReference type="Proteomes" id="UP000324222"/>
    </source>
</evidence>
<keyword evidence="1" id="KW-1133">Transmembrane helix</keyword>
<keyword evidence="1" id="KW-0812">Transmembrane</keyword>
<gene>
    <name evidence="2" type="ORF">E2C01_018845</name>
</gene>
<keyword evidence="3" id="KW-1185">Reference proteome</keyword>
<evidence type="ECO:0000256" key="1">
    <source>
        <dbReference type="SAM" id="Phobius"/>
    </source>
</evidence>
<dbReference type="AlphaFoldDB" id="A0A5B7DXP1"/>
<organism evidence="2 3">
    <name type="scientific">Portunus trituberculatus</name>
    <name type="common">Swimming crab</name>
    <name type="synonym">Neptunus trituberculatus</name>
    <dbReference type="NCBI Taxonomy" id="210409"/>
    <lineage>
        <taxon>Eukaryota</taxon>
        <taxon>Metazoa</taxon>
        <taxon>Ecdysozoa</taxon>
        <taxon>Arthropoda</taxon>
        <taxon>Crustacea</taxon>
        <taxon>Multicrustacea</taxon>
        <taxon>Malacostraca</taxon>
        <taxon>Eumalacostraca</taxon>
        <taxon>Eucarida</taxon>
        <taxon>Decapoda</taxon>
        <taxon>Pleocyemata</taxon>
        <taxon>Brachyura</taxon>
        <taxon>Eubrachyura</taxon>
        <taxon>Portunoidea</taxon>
        <taxon>Portunidae</taxon>
        <taxon>Portuninae</taxon>
        <taxon>Portunus</taxon>
    </lineage>
</organism>
<sequence>MTRLVGCTTALCYIREWRVFPGDLEVGHSTHLHPFVPWPDDPALHQSQAGYHALHQSGAGYPAYATRLPKNHPRNPNSQCIILHALFFFSVLMSGTATVTCLQVNSGRSAGLRAAVGHAILINTNISNISSSSNQLGEQYSYSDVLCCVGVRSYVGKERRWERRGDG</sequence>
<protein>
    <submittedName>
        <fullName evidence="2">Uncharacterized protein</fullName>
    </submittedName>
</protein>
<reference evidence="2 3" key="1">
    <citation type="submission" date="2019-05" db="EMBL/GenBank/DDBJ databases">
        <title>Another draft genome of Portunus trituberculatus and its Hox gene families provides insights of decapod evolution.</title>
        <authorList>
            <person name="Jeong J.-H."/>
            <person name="Song I."/>
            <person name="Kim S."/>
            <person name="Choi T."/>
            <person name="Kim D."/>
            <person name="Ryu S."/>
            <person name="Kim W."/>
        </authorList>
    </citation>
    <scope>NUCLEOTIDE SEQUENCE [LARGE SCALE GENOMIC DNA]</scope>
    <source>
        <tissue evidence="2">Muscle</tissue>
    </source>
</reference>
<dbReference type="Proteomes" id="UP000324222">
    <property type="component" value="Unassembled WGS sequence"/>
</dbReference>
<evidence type="ECO:0000313" key="2">
    <source>
        <dbReference type="EMBL" id="MPC25723.1"/>
    </source>
</evidence>
<keyword evidence="1" id="KW-0472">Membrane</keyword>
<dbReference type="EMBL" id="VSRR010001500">
    <property type="protein sequence ID" value="MPC25723.1"/>
    <property type="molecule type" value="Genomic_DNA"/>
</dbReference>
<accession>A0A5B7DXP1</accession>
<proteinExistence type="predicted"/>
<name>A0A5B7DXP1_PORTR</name>